<comment type="caution">
    <text evidence="2">The sequence shown here is derived from an EMBL/GenBank/DDBJ whole genome shotgun (WGS) entry which is preliminary data.</text>
</comment>
<sequence length="273" mass="29920">MAATIPVVTPVDPERGPSVFRAVRDHRRPPGELTARVRILLVLCLISCGLAGYQIAIRSLVHRVGVTPTLGLAVVVLGLVAVGLIGWRLAAGRSLDRWCTRNGWSPAAARAAWPWTPQQTPPGAVTVRFAAVKTLRGLSITVGELSWTRDGLGGSVEKPNGDGVFTVVRLPRSYPATAVQRRRTIGRRRAGEDEFLRKFRFIVDEPYFAHQLADPALRAAHLTGRIPRWAIVGDELYMVVASRLPLRPTQMVRATEQALYLLRLLGIRPPDAA</sequence>
<evidence type="ECO:0008006" key="4">
    <source>
        <dbReference type="Google" id="ProtNLM"/>
    </source>
</evidence>
<dbReference type="EMBL" id="BONW01000063">
    <property type="protein sequence ID" value="GIG93359.1"/>
    <property type="molecule type" value="Genomic_DNA"/>
</dbReference>
<reference evidence="2 3" key="1">
    <citation type="submission" date="2021-01" db="EMBL/GenBank/DDBJ databases">
        <title>Whole genome shotgun sequence of Plantactinospora endophytica NBRC 110450.</title>
        <authorList>
            <person name="Komaki H."/>
            <person name="Tamura T."/>
        </authorList>
    </citation>
    <scope>NUCLEOTIDE SEQUENCE [LARGE SCALE GENOMIC DNA]</scope>
    <source>
        <strain evidence="2 3">NBRC 110450</strain>
    </source>
</reference>
<protein>
    <recommendedName>
        <fullName evidence="4">DUF3137 domain-containing protein</fullName>
    </recommendedName>
</protein>
<name>A0ABQ4EF92_9ACTN</name>
<feature type="transmembrane region" description="Helical" evidence="1">
    <location>
        <begin position="69"/>
        <end position="91"/>
    </location>
</feature>
<keyword evidence="1" id="KW-0472">Membrane</keyword>
<evidence type="ECO:0000256" key="1">
    <source>
        <dbReference type="SAM" id="Phobius"/>
    </source>
</evidence>
<organism evidence="2 3">
    <name type="scientific">Plantactinospora endophytica</name>
    <dbReference type="NCBI Taxonomy" id="673535"/>
    <lineage>
        <taxon>Bacteria</taxon>
        <taxon>Bacillati</taxon>
        <taxon>Actinomycetota</taxon>
        <taxon>Actinomycetes</taxon>
        <taxon>Micromonosporales</taxon>
        <taxon>Micromonosporaceae</taxon>
        <taxon>Plantactinospora</taxon>
    </lineage>
</organism>
<gene>
    <name evidence="2" type="ORF">Pen02_82950</name>
</gene>
<dbReference type="Proteomes" id="UP000646749">
    <property type="component" value="Unassembled WGS sequence"/>
</dbReference>
<proteinExistence type="predicted"/>
<evidence type="ECO:0000313" key="2">
    <source>
        <dbReference type="EMBL" id="GIG93359.1"/>
    </source>
</evidence>
<accession>A0ABQ4EF92</accession>
<keyword evidence="3" id="KW-1185">Reference proteome</keyword>
<feature type="transmembrane region" description="Helical" evidence="1">
    <location>
        <begin position="37"/>
        <end position="57"/>
    </location>
</feature>
<evidence type="ECO:0000313" key="3">
    <source>
        <dbReference type="Proteomes" id="UP000646749"/>
    </source>
</evidence>
<keyword evidence="1" id="KW-1133">Transmembrane helix</keyword>
<keyword evidence="1" id="KW-0812">Transmembrane</keyword>